<sequence>MYTKHKDCKQFIRWKCVKSSSFKCPAVLKVLSIHHEHNHAADQNNIEAVKSKAEIKEIAKFSGSTPGQIFNEVINKIPKQALMKIPTEESIKRTIQMQRSGNNPVEPTDINDLIIEGEWSLWNSQSFLLYDNKSENTNERIIMFGTDNMIHLLSQSKEWYMEESLISS</sequence>
<comment type="caution">
    <text evidence="1">The sequence shown here is derived from an EMBL/GenBank/DDBJ whole genome shotgun (WGS) entry which is preliminary data.</text>
</comment>
<name>A0AAV0Y9R0_9HEMI</name>
<evidence type="ECO:0000313" key="2">
    <source>
        <dbReference type="Proteomes" id="UP001160148"/>
    </source>
</evidence>
<organism evidence="1 2">
    <name type="scientific">Macrosiphum euphorbiae</name>
    <name type="common">potato aphid</name>
    <dbReference type="NCBI Taxonomy" id="13131"/>
    <lineage>
        <taxon>Eukaryota</taxon>
        <taxon>Metazoa</taxon>
        <taxon>Ecdysozoa</taxon>
        <taxon>Arthropoda</taxon>
        <taxon>Hexapoda</taxon>
        <taxon>Insecta</taxon>
        <taxon>Pterygota</taxon>
        <taxon>Neoptera</taxon>
        <taxon>Paraneoptera</taxon>
        <taxon>Hemiptera</taxon>
        <taxon>Sternorrhyncha</taxon>
        <taxon>Aphidomorpha</taxon>
        <taxon>Aphidoidea</taxon>
        <taxon>Aphididae</taxon>
        <taxon>Macrosiphini</taxon>
        <taxon>Macrosiphum</taxon>
    </lineage>
</organism>
<evidence type="ECO:0000313" key="1">
    <source>
        <dbReference type="EMBL" id="CAI6376377.1"/>
    </source>
</evidence>
<protein>
    <recommendedName>
        <fullName evidence="3">FLYWCH-type domain-containing protein</fullName>
    </recommendedName>
</protein>
<proteinExistence type="predicted"/>
<evidence type="ECO:0008006" key="3">
    <source>
        <dbReference type="Google" id="ProtNLM"/>
    </source>
</evidence>
<accession>A0AAV0Y9R0</accession>
<dbReference type="EMBL" id="CARXXK010001473">
    <property type="protein sequence ID" value="CAI6376377.1"/>
    <property type="molecule type" value="Genomic_DNA"/>
</dbReference>
<keyword evidence="2" id="KW-1185">Reference proteome</keyword>
<reference evidence="1 2" key="1">
    <citation type="submission" date="2023-01" db="EMBL/GenBank/DDBJ databases">
        <authorList>
            <person name="Whitehead M."/>
        </authorList>
    </citation>
    <scope>NUCLEOTIDE SEQUENCE [LARGE SCALE GENOMIC DNA]</scope>
</reference>
<dbReference type="Gene3D" id="2.20.25.240">
    <property type="match status" value="1"/>
</dbReference>
<dbReference type="Proteomes" id="UP001160148">
    <property type="component" value="Unassembled WGS sequence"/>
</dbReference>
<dbReference type="AlphaFoldDB" id="A0AAV0Y9R0"/>
<gene>
    <name evidence="1" type="ORF">MEUPH1_LOCUS29750</name>
</gene>